<accession>A0A9E7KP80</accession>
<dbReference type="InterPro" id="IPR045864">
    <property type="entry name" value="aa-tRNA-synth_II/BPL/LPL"/>
</dbReference>
<dbReference type="InterPro" id="IPR004115">
    <property type="entry name" value="GAD-like_sf"/>
</dbReference>
<dbReference type="InterPro" id="IPR012340">
    <property type="entry name" value="NA-bd_OB-fold"/>
</dbReference>
<dbReference type="NCBIfam" id="NF001750">
    <property type="entry name" value="PRK00476.1"/>
    <property type="match status" value="1"/>
</dbReference>
<dbReference type="PROSITE" id="PS50862">
    <property type="entry name" value="AA_TRNA_LIGASE_II"/>
    <property type="match status" value="1"/>
</dbReference>
<dbReference type="NCBIfam" id="TIGR00459">
    <property type="entry name" value="aspS_bact"/>
    <property type="match status" value="1"/>
</dbReference>
<dbReference type="GO" id="GO:0004815">
    <property type="term" value="F:aspartate-tRNA ligase activity"/>
    <property type="evidence" value="ECO:0007669"/>
    <property type="project" value="TreeGrafter"/>
</dbReference>
<dbReference type="InterPro" id="IPR047089">
    <property type="entry name" value="Asp-tRNA-ligase_1_N"/>
</dbReference>
<protein>
    <submittedName>
        <fullName evidence="10">GAD domain</fullName>
    </submittedName>
</protein>
<evidence type="ECO:0000256" key="5">
    <source>
        <dbReference type="ARBA" id="ARBA00022917"/>
    </source>
</evidence>
<dbReference type="InterPro" id="IPR004364">
    <property type="entry name" value="Aa-tRNA-synt_II"/>
</dbReference>
<evidence type="ECO:0000256" key="6">
    <source>
        <dbReference type="ARBA" id="ARBA00023146"/>
    </source>
</evidence>
<dbReference type="Gene3D" id="2.40.50.140">
    <property type="entry name" value="Nucleic acid-binding proteins"/>
    <property type="match status" value="1"/>
</dbReference>
<sequence>MAAAILRVSPFFLSPRLARFARFRFKPRTSSRTISVSPLLCSSSSTSSTSSAPLQPPPAAASATAETLGPDSLSESRAASPLQWVPRTALCGELGLEDVGKRVRLCGWVALHRAHGGVTFLNLRDSSGIVQVTTLPEDYPDAYSIANKLRLEYVVAVEGLVRSRPQESVVAENVIVLNSVNRALPFPVTTADNVKDITTEEIRLRFRFLDLRRAQMQFNLRLRHKVVKLIRRYLEDEHEFVEIETPILSRSTPEGARDYLVPSRIQTGTFYALPQSPQLFKQMLMVSGFEKYYQIARCFRDEDLRADRQPEFTQLDMELAFTPLEDMLRLNEDLIRHIFQEIAGIQLPNPFPRLTYAEAMSRYGSDKPDLRFGLELRDVSSVFSGCNFKVFTDALEKGGIVKALCVPSGAQKFSNTALKKGDIFNEAIKAGAKGLPFVKVLDNGELEGVAALTSNLEPENREELLKLCSGKADDLILFAVGHHAMVNKTLDQLRLYVAHEMRLINYTSHSILWVTDFPMFEWNDSEQRYEALHHPFTAPNPEDMNDLPLARALAYDMVYNGVEIGGGSLRIYKREVQEKILEIVGISHMQAEEKFGYLLECLDMGAPPHGGIAYGLDRLVMLLAGSNSIRDVIAFPKTTTAQCALTKAPSSVDPQQLKDLSEIAMDGGLASVWGYDERILCQQRIEELKHKLICAAAEQEELRISTRNELQKANETIRRLMDLLEVRTHERDEARRKLQLLLNQMIQPTTVELPILPLHLPPDIPHMGQSRGSSPADTADSPQVSGMDMGDSCDDMRISQHLEFSAYKAMSSATVDRLAMERPLPERGSFGSKRIRPEGDVAPLHSPAALPWKPISRELSDGGLFCFRSLLFEPLLSSLLQWQHHMAGSLLCPTKCATAISWLSQALSSTIDPLQLLRSSSGRARQMHRLRRRIV</sequence>
<dbReference type="PRINTS" id="PR01042">
    <property type="entry name" value="TRNASYNTHASP"/>
</dbReference>
<comment type="similarity">
    <text evidence="1">Belongs to the class-II aminoacyl-tRNA synthetase family. Type 1 subfamily.</text>
</comment>
<dbReference type="InterPro" id="IPR002312">
    <property type="entry name" value="Asp/Asn-tRNA-synth_IIb"/>
</dbReference>
<dbReference type="CDD" id="cd04317">
    <property type="entry name" value="EcAspRS_like_N"/>
    <property type="match status" value="1"/>
</dbReference>
<dbReference type="Gene3D" id="3.30.1360.30">
    <property type="entry name" value="GAD-like domain"/>
    <property type="match status" value="1"/>
</dbReference>
<feature type="compositionally biased region" description="Polar residues" evidence="8">
    <location>
        <begin position="770"/>
        <end position="784"/>
    </location>
</feature>
<dbReference type="SUPFAM" id="SSF55681">
    <property type="entry name" value="Class II aaRS and biotin synthetases"/>
    <property type="match status" value="1"/>
</dbReference>
<dbReference type="InterPro" id="IPR006195">
    <property type="entry name" value="aa-tRNA-synth_II"/>
</dbReference>
<dbReference type="GO" id="GO:0006422">
    <property type="term" value="P:aspartyl-tRNA aminoacylation"/>
    <property type="evidence" value="ECO:0007669"/>
    <property type="project" value="TreeGrafter"/>
</dbReference>
<keyword evidence="7" id="KW-0175">Coiled coil</keyword>
<dbReference type="PANTHER" id="PTHR22594">
    <property type="entry name" value="ASPARTYL/LYSYL-TRNA SYNTHETASE"/>
    <property type="match status" value="1"/>
</dbReference>
<dbReference type="InterPro" id="IPR004524">
    <property type="entry name" value="Asp-tRNA-ligase_1"/>
</dbReference>
<evidence type="ECO:0000256" key="2">
    <source>
        <dbReference type="ARBA" id="ARBA00022598"/>
    </source>
</evidence>
<gene>
    <name evidence="10" type="ORF">MUK42_16850</name>
</gene>
<dbReference type="Proteomes" id="UP001055439">
    <property type="component" value="Chromosome 8"/>
</dbReference>
<dbReference type="AlphaFoldDB" id="A0A9E7KP80"/>
<dbReference type="CDD" id="cd00777">
    <property type="entry name" value="AspRS_core"/>
    <property type="match status" value="1"/>
</dbReference>
<dbReference type="GO" id="GO:0003676">
    <property type="term" value="F:nucleic acid binding"/>
    <property type="evidence" value="ECO:0007669"/>
    <property type="project" value="InterPro"/>
</dbReference>
<feature type="region of interest" description="Disordered" evidence="8">
    <location>
        <begin position="46"/>
        <end position="80"/>
    </location>
</feature>
<organism evidence="10 11">
    <name type="scientific">Musa troglodytarum</name>
    <name type="common">fe'i banana</name>
    <dbReference type="NCBI Taxonomy" id="320322"/>
    <lineage>
        <taxon>Eukaryota</taxon>
        <taxon>Viridiplantae</taxon>
        <taxon>Streptophyta</taxon>
        <taxon>Embryophyta</taxon>
        <taxon>Tracheophyta</taxon>
        <taxon>Spermatophyta</taxon>
        <taxon>Magnoliopsida</taxon>
        <taxon>Liliopsida</taxon>
        <taxon>Zingiberales</taxon>
        <taxon>Musaceae</taxon>
        <taxon>Musa</taxon>
    </lineage>
</organism>
<name>A0A9E7KP80_9LILI</name>
<feature type="compositionally biased region" description="Low complexity" evidence="8">
    <location>
        <begin position="60"/>
        <end position="70"/>
    </location>
</feature>
<dbReference type="HAMAP" id="MF_00044">
    <property type="entry name" value="Asp_tRNA_synth_type1"/>
    <property type="match status" value="1"/>
</dbReference>
<evidence type="ECO:0000256" key="7">
    <source>
        <dbReference type="SAM" id="Coils"/>
    </source>
</evidence>
<evidence type="ECO:0000313" key="10">
    <source>
        <dbReference type="EMBL" id="URE22355.1"/>
    </source>
</evidence>
<evidence type="ECO:0000259" key="9">
    <source>
        <dbReference type="PROSITE" id="PS50862"/>
    </source>
</evidence>
<dbReference type="EMBL" id="CP097510">
    <property type="protein sequence ID" value="URE22355.1"/>
    <property type="molecule type" value="Genomic_DNA"/>
</dbReference>
<keyword evidence="3" id="KW-0547">Nucleotide-binding</keyword>
<dbReference type="GO" id="GO:0005524">
    <property type="term" value="F:ATP binding"/>
    <property type="evidence" value="ECO:0007669"/>
    <property type="project" value="UniProtKB-KW"/>
</dbReference>
<proteinExistence type="inferred from homology"/>
<dbReference type="InterPro" id="IPR047090">
    <property type="entry name" value="AspRS_core"/>
</dbReference>
<feature type="region of interest" description="Disordered" evidence="8">
    <location>
        <begin position="762"/>
        <end position="792"/>
    </location>
</feature>
<dbReference type="GO" id="GO:0005739">
    <property type="term" value="C:mitochondrion"/>
    <property type="evidence" value="ECO:0007669"/>
    <property type="project" value="TreeGrafter"/>
</dbReference>
<dbReference type="OrthoDB" id="439710at2759"/>
<feature type="domain" description="Aminoacyl-transfer RNA synthetases class-II family profile" evidence="9">
    <location>
        <begin position="220"/>
        <end position="636"/>
    </location>
</feature>
<evidence type="ECO:0000256" key="1">
    <source>
        <dbReference type="ARBA" id="ARBA00006303"/>
    </source>
</evidence>
<dbReference type="SUPFAM" id="SSF55261">
    <property type="entry name" value="GAD domain-like"/>
    <property type="match status" value="1"/>
</dbReference>
<feature type="coiled-coil region" evidence="7">
    <location>
        <begin position="696"/>
        <end position="727"/>
    </location>
</feature>
<keyword evidence="4" id="KW-0067">ATP-binding</keyword>
<evidence type="ECO:0000256" key="4">
    <source>
        <dbReference type="ARBA" id="ARBA00022840"/>
    </source>
</evidence>
<dbReference type="InterPro" id="IPR012862">
    <property type="entry name" value="DUF1635"/>
</dbReference>
<dbReference type="Pfam" id="PF01336">
    <property type="entry name" value="tRNA_anti-codon"/>
    <property type="match status" value="1"/>
</dbReference>
<evidence type="ECO:0000313" key="11">
    <source>
        <dbReference type="Proteomes" id="UP001055439"/>
    </source>
</evidence>
<keyword evidence="2" id="KW-0436">Ligase</keyword>
<evidence type="ECO:0000256" key="8">
    <source>
        <dbReference type="SAM" id="MobiDB-lite"/>
    </source>
</evidence>
<dbReference type="InterPro" id="IPR029351">
    <property type="entry name" value="GAD_dom"/>
</dbReference>
<dbReference type="InterPro" id="IPR004365">
    <property type="entry name" value="NA-bd_OB_tRNA"/>
</dbReference>
<reference evidence="10" key="1">
    <citation type="submission" date="2022-05" db="EMBL/GenBank/DDBJ databases">
        <title>The Musa troglodytarum L. genome provides insights into the mechanism of non-climacteric behaviour and enrichment of carotenoids.</title>
        <authorList>
            <person name="Wang J."/>
        </authorList>
    </citation>
    <scope>NUCLEOTIDE SEQUENCE</scope>
    <source>
        <tissue evidence="10">Leaf</tissue>
    </source>
</reference>
<dbReference type="Gene3D" id="3.30.930.10">
    <property type="entry name" value="Bira Bifunctional Protein, Domain 2"/>
    <property type="match status" value="1"/>
</dbReference>
<keyword evidence="6" id="KW-0030">Aminoacyl-tRNA synthetase</keyword>
<dbReference type="SUPFAM" id="SSF50249">
    <property type="entry name" value="Nucleic acid-binding proteins"/>
    <property type="match status" value="1"/>
</dbReference>
<keyword evidence="5" id="KW-0648">Protein biosynthesis</keyword>
<dbReference type="PANTHER" id="PTHR22594:SF5">
    <property type="entry name" value="ASPARTATE--TRNA LIGASE, MITOCHONDRIAL"/>
    <property type="match status" value="1"/>
</dbReference>
<dbReference type="Pfam" id="PF02938">
    <property type="entry name" value="GAD"/>
    <property type="match status" value="1"/>
</dbReference>
<evidence type="ECO:0000256" key="3">
    <source>
        <dbReference type="ARBA" id="ARBA00022741"/>
    </source>
</evidence>
<dbReference type="Pfam" id="PF00152">
    <property type="entry name" value="tRNA-synt_2"/>
    <property type="match status" value="1"/>
</dbReference>
<keyword evidence="11" id="KW-1185">Reference proteome</keyword>
<dbReference type="Pfam" id="PF07795">
    <property type="entry name" value="DUF1635"/>
    <property type="match status" value="1"/>
</dbReference>